<comment type="caution">
    <text evidence="2">The sequence shown here is derived from an EMBL/GenBank/DDBJ whole genome shotgun (WGS) entry which is preliminary data.</text>
</comment>
<sequence>MCTTATELAGTGGEKCMWHICKIHCKNIVQYTFKTYTVGIFSTTNLNSSSWISTNRFLVELSLELFLTGLTVVNIKLDSSLRRFKKPANKKPPFRYWLLTMKMAIILFLVFVPFGNLAPIHPPNENPVNGNPPPKRKKYDGPRCQLKFSEVKLDWSLEMKLKGDFQS</sequence>
<gene>
    <name evidence="2" type="ORF">AFUS01_LOCUS25039</name>
</gene>
<keyword evidence="3" id="KW-1185">Reference proteome</keyword>
<keyword evidence="1" id="KW-0812">Transmembrane</keyword>
<evidence type="ECO:0000313" key="2">
    <source>
        <dbReference type="EMBL" id="CAG7786472.1"/>
    </source>
</evidence>
<evidence type="ECO:0000256" key="1">
    <source>
        <dbReference type="SAM" id="Phobius"/>
    </source>
</evidence>
<dbReference type="Proteomes" id="UP000708208">
    <property type="component" value="Unassembled WGS sequence"/>
</dbReference>
<keyword evidence="1" id="KW-1133">Transmembrane helix</keyword>
<protein>
    <submittedName>
        <fullName evidence="2">Uncharacterized protein</fullName>
    </submittedName>
</protein>
<keyword evidence="1" id="KW-0472">Membrane</keyword>
<name>A0A8J2KDK0_9HEXA</name>
<reference evidence="2" key="1">
    <citation type="submission" date="2021-06" db="EMBL/GenBank/DDBJ databases">
        <authorList>
            <person name="Hodson N. C."/>
            <person name="Mongue J. A."/>
            <person name="Jaron S. K."/>
        </authorList>
    </citation>
    <scope>NUCLEOTIDE SEQUENCE</scope>
</reference>
<organism evidence="2 3">
    <name type="scientific">Allacma fusca</name>
    <dbReference type="NCBI Taxonomy" id="39272"/>
    <lineage>
        <taxon>Eukaryota</taxon>
        <taxon>Metazoa</taxon>
        <taxon>Ecdysozoa</taxon>
        <taxon>Arthropoda</taxon>
        <taxon>Hexapoda</taxon>
        <taxon>Collembola</taxon>
        <taxon>Symphypleona</taxon>
        <taxon>Sminthuridae</taxon>
        <taxon>Allacma</taxon>
    </lineage>
</organism>
<accession>A0A8J2KDK0</accession>
<evidence type="ECO:0000313" key="3">
    <source>
        <dbReference type="Proteomes" id="UP000708208"/>
    </source>
</evidence>
<dbReference type="EMBL" id="CAJVCH010318768">
    <property type="protein sequence ID" value="CAG7786472.1"/>
    <property type="molecule type" value="Genomic_DNA"/>
</dbReference>
<dbReference type="AlphaFoldDB" id="A0A8J2KDK0"/>
<feature type="transmembrane region" description="Helical" evidence="1">
    <location>
        <begin position="96"/>
        <end position="114"/>
    </location>
</feature>
<proteinExistence type="predicted"/>